<feature type="transmembrane region" description="Helical" evidence="9">
    <location>
        <begin position="150"/>
        <end position="175"/>
    </location>
</feature>
<dbReference type="GO" id="GO:0015820">
    <property type="term" value="P:L-leucine transport"/>
    <property type="evidence" value="ECO:0007669"/>
    <property type="project" value="TreeGrafter"/>
</dbReference>
<dbReference type="PANTHER" id="PTHR30588:SF0">
    <property type="entry name" value="BRANCHED-CHAIN AMINO ACID PERMEASE BRNQ"/>
    <property type="match status" value="1"/>
</dbReference>
<dbReference type="GO" id="GO:0015188">
    <property type="term" value="F:L-isoleucine transmembrane transporter activity"/>
    <property type="evidence" value="ECO:0007669"/>
    <property type="project" value="TreeGrafter"/>
</dbReference>
<feature type="transmembrane region" description="Helical" evidence="9">
    <location>
        <begin position="195"/>
        <end position="215"/>
    </location>
</feature>
<keyword evidence="7 9" id="KW-1133">Transmembrane helix</keyword>
<feature type="transmembrane region" description="Helical" evidence="9">
    <location>
        <begin position="235"/>
        <end position="261"/>
    </location>
</feature>
<sequence>MQLDTDYLKIGCKMKNKSLVVSTGLAMFSMFFGSGNLVFPLTVGRDAGGQFALASIGFLLTGVIVPFLGVLAMFLYRGEARSFFSSLGKGAAFWFPLCALSLMGPFGVLARCITVAHGIFCLVVPGVSLPLFSIISCAVIFLLTMNKGRIVSLLGSYLTPVLLLSLGAIVALGLWHGNFPSVYTVTDWGAFKLGFLKGYQTMDLLAAFFFSTFIIEHLQKNSAQELSQSSLIKIFFKASVIGASLLSVIYVALVTLGTVYGSSFGHVPQEQMLGMIAEHALGPYASIVLCMAVILACLTTAIVLASLFADFLRVEVSKEKISEPVSLLVTLGISFTVSTFEFAGIAGFLGPLLEAIYPALITLTILSIVHKLWGYQLHRWPIAATLATKVLWF</sequence>
<feature type="transmembrane region" description="Helical" evidence="9">
    <location>
        <begin position="19"/>
        <end position="39"/>
    </location>
</feature>
<feature type="transmembrane region" description="Helical" evidence="9">
    <location>
        <begin position="324"/>
        <end position="349"/>
    </location>
</feature>
<protein>
    <recommendedName>
        <fullName evidence="12">Branched-chain amino acid transport system II carrier protein</fullName>
    </recommendedName>
</protein>
<dbReference type="GO" id="GO:0005304">
    <property type="term" value="F:L-valine transmembrane transporter activity"/>
    <property type="evidence" value="ECO:0007669"/>
    <property type="project" value="TreeGrafter"/>
</dbReference>
<keyword evidence="6" id="KW-0029">Amino-acid transport</keyword>
<dbReference type="EMBL" id="JSAM01000130">
    <property type="protein sequence ID" value="KIA76120.1"/>
    <property type="molecule type" value="Genomic_DNA"/>
</dbReference>
<evidence type="ECO:0000256" key="9">
    <source>
        <dbReference type="SAM" id="Phobius"/>
    </source>
</evidence>
<comment type="similarity">
    <text evidence="2">Belongs to the branched chain amino acid transporter family.</text>
</comment>
<dbReference type="GO" id="GO:0015190">
    <property type="term" value="F:L-leucine transmembrane transporter activity"/>
    <property type="evidence" value="ECO:0007669"/>
    <property type="project" value="TreeGrafter"/>
</dbReference>
<reference evidence="10 11" key="1">
    <citation type="journal article" date="2014" name="Mol. Biol. Evol.">
        <title>Massive expansion of Ubiquitination-related gene families within the Chlamydiae.</title>
        <authorList>
            <person name="Domman D."/>
            <person name="Collingro A."/>
            <person name="Lagkouvardos I."/>
            <person name="Gehre L."/>
            <person name="Weinmaier T."/>
            <person name="Rattei T."/>
            <person name="Subtil A."/>
            <person name="Horn M."/>
        </authorList>
    </citation>
    <scope>NUCLEOTIDE SEQUENCE [LARGE SCALE GENOMIC DNA]</scope>
    <source>
        <strain evidence="10 11">OEW1</strain>
    </source>
</reference>
<evidence type="ECO:0000256" key="8">
    <source>
        <dbReference type="ARBA" id="ARBA00023136"/>
    </source>
</evidence>
<keyword evidence="4" id="KW-1003">Cell membrane</keyword>
<accession>A0A0C1C4Q9</accession>
<feature type="transmembrane region" description="Helical" evidence="9">
    <location>
        <begin position="355"/>
        <end position="373"/>
    </location>
</feature>
<name>A0A0C1C4Q9_9BACT</name>
<comment type="caution">
    <text evidence="10">The sequence shown here is derived from an EMBL/GenBank/DDBJ whole genome shotgun (WGS) entry which is preliminary data.</text>
</comment>
<gene>
    <name evidence="10" type="ORF">DB43_AT00060</name>
</gene>
<comment type="subcellular location">
    <subcellularLocation>
        <location evidence="1">Cell membrane</location>
        <topology evidence="1">Multi-pass membrane protein</topology>
    </subcellularLocation>
</comment>
<evidence type="ECO:0000313" key="11">
    <source>
        <dbReference type="Proteomes" id="UP000031307"/>
    </source>
</evidence>
<keyword evidence="3" id="KW-0813">Transport</keyword>
<dbReference type="InterPro" id="IPR004685">
    <property type="entry name" value="Brnchd-chn_aa_trnsp_Livcs"/>
</dbReference>
<dbReference type="PATRIC" id="fig|83552.4.peg.2767"/>
<feature type="transmembrane region" description="Helical" evidence="9">
    <location>
        <begin position="87"/>
        <end position="109"/>
    </location>
</feature>
<evidence type="ECO:0000256" key="2">
    <source>
        <dbReference type="ARBA" id="ARBA00008540"/>
    </source>
</evidence>
<evidence type="ECO:0000256" key="4">
    <source>
        <dbReference type="ARBA" id="ARBA00022475"/>
    </source>
</evidence>
<evidence type="ECO:0000256" key="6">
    <source>
        <dbReference type="ARBA" id="ARBA00022970"/>
    </source>
</evidence>
<feature type="transmembrane region" description="Helical" evidence="9">
    <location>
        <begin position="51"/>
        <end position="75"/>
    </location>
</feature>
<evidence type="ECO:0000256" key="7">
    <source>
        <dbReference type="ARBA" id="ARBA00022989"/>
    </source>
</evidence>
<dbReference type="GO" id="GO:0005886">
    <property type="term" value="C:plasma membrane"/>
    <property type="evidence" value="ECO:0007669"/>
    <property type="project" value="UniProtKB-SubCell"/>
</dbReference>
<dbReference type="Proteomes" id="UP000031307">
    <property type="component" value="Unassembled WGS sequence"/>
</dbReference>
<organism evidence="10 11">
    <name type="scientific">Parachlamydia acanthamoebae</name>
    <dbReference type="NCBI Taxonomy" id="83552"/>
    <lineage>
        <taxon>Bacteria</taxon>
        <taxon>Pseudomonadati</taxon>
        <taxon>Chlamydiota</taxon>
        <taxon>Chlamydiia</taxon>
        <taxon>Parachlamydiales</taxon>
        <taxon>Parachlamydiaceae</taxon>
        <taxon>Parachlamydia</taxon>
    </lineage>
</organism>
<evidence type="ECO:0000256" key="3">
    <source>
        <dbReference type="ARBA" id="ARBA00022448"/>
    </source>
</evidence>
<dbReference type="PANTHER" id="PTHR30588">
    <property type="entry name" value="BRANCHED-CHAIN AMINO ACID TRANSPORT SYSTEM 2 CARRIER PROTEIN"/>
    <property type="match status" value="1"/>
</dbReference>
<evidence type="ECO:0000256" key="1">
    <source>
        <dbReference type="ARBA" id="ARBA00004651"/>
    </source>
</evidence>
<dbReference type="AlphaFoldDB" id="A0A0C1C4Q9"/>
<dbReference type="Pfam" id="PF05525">
    <property type="entry name" value="Branch_AA_trans"/>
    <property type="match status" value="1"/>
</dbReference>
<dbReference type="GO" id="GO:0015818">
    <property type="term" value="P:isoleucine transport"/>
    <property type="evidence" value="ECO:0007669"/>
    <property type="project" value="TreeGrafter"/>
</dbReference>
<keyword evidence="5 9" id="KW-0812">Transmembrane</keyword>
<evidence type="ECO:0000313" key="10">
    <source>
        <dbReference type="EMBL" id="KIA76120.1"/>
    </source>
</evidence>
<feature type="transmembrane region" description="Helical" evidence="9">
    <location>
        <begin position="281"/>
        <end position="312"/>
    </location>
</feature>
<evidence type="ECO:0000256" key="5">
    <source>
        <dbReference type="ARBA" id="ARBA00022692"/>
    </source>
</evidence>
<feature type="transmembrane region" description="Helical" evidence="9">
    <location>
        <begin position="115"/>
        <end position="143"/>
    </location>
</feature>
<evidence type="ECO:0008006" key="12">
    <source>
        <dbReference type="Google" id="ProtNLM"/>
    </source>
</evidence>
<keyword evidence="8 9" id="KW-0472">Membrane</keyword>
<proteinExistence type="inferred from homology"/>